<accession>A0A2T7A0R7</accession>
<feature type="chain" id="PRO_5015743455" description="Secreted protein" evidence="2">
    <location>
        <begin position="22"/>
        <end position="131"/>
    </location>
</feature>
<keyword evidence="4" id="KW-1185">Reference proteome</keyword>
<comment type="caution">
    <text evidence="3">The sequence shown here is derived from an EMBL/GenBank/DDBJ whole genome shotgun (WGS) entry which is preliminary data.</text>
</comment>
<keyword evidence="2" id="KW-0732">Signal</keyword>
<protein>
    <recommendedName>
        <fullName evidence="5">Secreted protein</fullName>
    </recommendedName>
</protein>
<keyword evidence="1" id="KW-0812">Transmembrane</keyword>
<proteinExistence type="predicted"/>
<name>A0A2T7A0R7_TUBBO</name>
<reference evidence="3 4" key="1">
    <citation type="submission" date="2017-04" db="EMBL/GenBank/DDBJ databases">
        <title>Draft genome sequence of Tuber borchii Vittad., a whitish edible truffle.</title>
        <authorList>
            <consortium name="DOE Joint Genome Institute"/>
            <person name="Murat C."/>
            <person name="Kuo A."/>
            <person name="Barry K.W."/>
            <person name="Clum A."/>
            <person name="Dockter R.B."/>
            <person name="Fauchery L."/>
            <person name="Iotti M."/>
            <person name="Kohler A."/>
            <person name="Labutti K."/>
            <person name="Lindquist E.A."/>
            <person name="Lipzen A."/>
            <person name="Ohm R.A."/>
            <person name="Wang M."/>
            <person name="Grigoriev I.V."/>
            <person name="Zambonelli A."/>
            <person name="Martin F.M."/>
        </authorList>
    </citation>
    <scope>NUCLEOTIDE SEQUENCE [LARGE SCALE GENOMIC DNA]</scope>
    <source>
        <strain evidence="3 4">Tbo3840</strain>
    </source>
</reference>
<dbReference type="EMBL" id="NESQ01000047">
    <property type="protein sequence ID" value="PUU81314.1"/>
    <property type="molecule type" value="Genomic_DNA"/>
</dbReference>
<feature type="transmembrane region" description="Helical" evidence="1">
    <location>
        <begin position="35"/>
        <end position="54"/>
    </location>
</feature>
<dbReference type="Proteomes" id="UP000244722">
    <property type="component" value="Unassembled WGS sequence"/>
</dbReference>
<dbReference type="AlphaFoldDB" id="A0A2T7A0R7"/>
<evidence type="ECO:0000256" key="2">
    <source>
        <dbReference type="SAM" id="SignalP"/>
    </source>
</evidence>
<gene>
    <name evidence="3" type="ORF">B9Z19DRAFT_1077551</name>
</gene>
<sequence length="131" mass="14457">MYGGVLLSFLLLLLSPSIVSPTILFLPNPYSFPSLHHPVVCSVCGICCILACLYREQVKLECVCFRSTSIHLCSSAQQVTIPTHYNKPNNTIATVTDTLNPQPTVQNVSNKHTSPFIMFLMSSSSFSYGKR</sequence>
<evidence type="ECO:0008006" key="5">
    <source>
        <dbReference type="Google" id="ProtNLM"/>
    </source>
</evidence>
<keyword evidence="1" id="KW-1133">Transmembrane helix</keyword>
<evidence type="ECO:0000313" key="4">
    <source>
        <dbReference type="Proteomes" id="UP000244722"/>
    </source>
</evidence>
<feature type="signal peptide" evidence="2">
    <location>
        <begin position="1"/>
        <end position="21"/>
    </location>
</feature>
<keyword evidence="1" id="KW-0472">Membrane</keyword>
<evidence type="ECO:0000256" key="1">
    <source>
        <dbReference type="SAM" id="Phobius"/>
    </source>
</evidence>
<organism evidence="3 4">
    <name type="scientific">Tuber borchii</name>
    <name type="common">White truffle</name>
    <dbReference type="NCBI Taxonomy" id="42251"/>
    <lineage>
        <taxon>Eukaryota</taxon>
        <taxon>Fungi</taxon>
        <taxon>Dikarya</taxon>
        <taxon>Ascomycota</taxon>
        <taxon>Pezizomycotina</taxon>
        <taxon>Pezizomycetes</taxon>
        <taxon>Pezizales</taxon>
        <taxon>Tuberaceae</taxon>
        <taxon>Tuber</taxon>
    </lineage>
</organism>
<dbReference type="OrthoDB" id="10511976at2759"/>
<evidence type="ECO:0000313" key="3">
    <source>
        <dbReference type="EMBL" id="PUU81314.1"/>
    </source>
</evidence>